<dbReference type="Proteomes" id="UP000604046">
    <property type="component" value="Unassembled WGS sequence"/>
</dbReference>
<dbReference type="AlphaFoldDB" id="A0A812PXC8"/>
<reference evidence="2" key="1">
    <citation type="submission" date="2021-02" db="EMBL/GenBank/DDBJ databases">
        <authorList>
            <person name="Dougan E. K."/>
            <person name="Rhodes N."/>
            <person name="Thang M."/>
            <person name="Chan C."/>
        </authorList>
    </citation>
    <scope>NUCLEOTIDE SEQUENCE</scope>
</reference>
<keyword evidence="3" id="KW-1185">Reference proteome</keyword>
<feature type="transmembrane region" description="Helical" evidence="1">
    <location>
        <begin position="28"/>
        <end position="50"/>
    </location>
</feature>
<evidence type="ECO:0000313" key="3">
    <source>
        <dbReference type="Proteomes" id="UP000604046"/>
    </source>
</evidence>
<sequence>MDEFWSHSWHGSTRAKVITAFFENNGRIAPLIATGCAAGAAGLFALGILPMSFQKHQASPPVPEYPFRSYWGKAVGFFVYCIVLLCWKPRKTVFLDALCINDDDDRWKCAALLSMPVFLKAADSLLVLWDETYTQRMWCCFEIASFLHAHPGKKASIRARPTLLGPCFISIPVSLSFVLLSMAFIPADRAQYGSHALAWSTMAALGCSDAKFAQCK</sequence>
<gene>
    <name evidence="2" type="ORF">SNAT2548_LOCUS19943</name>
</gene>
<accession>A0A812PXC8</accession>
<name>A0A812PXC8_9DINO</name>
<feature type="transmembrane region" description="Helical" evidence="1">
    <location>
        <begin position="70"/>
        <end position="87"/>
    </location>
</feature>
<protein>
    <submittedName>
        <fullName evidence="2">Uncharacterized protein</fullName>
    </submittedName>
</protein>
<organism evidence="2 3">
    <name type="scientific">Symbiodinium natans</name>
    <dbReference type="NCBI Taxonomy" id="878477"/>
    <lineage>
        <taxon>Eukaryota</taxon>
        <taxon>Sar</taxon>
        <taxon>Alveolata</taxon>
        <taxon>Dinophyceae</taxon>
        <taxon>Suessiales</taxon>
        <taxon>Symbiodiniaceae</taxon>
        <taxon>Symbiodinium</taxon>
    </lineage>
</organism>
<evidence type="ECO:0000313" key="2">
    <source>
        <dbReference type="EMBL" id="CAE7367002.1"/>
    </source>
</evidence>
<proteinExistence type="predicted"/>
<evidence type="ECO:0000256" key="1">
    <source>
        <dbReference type="SAM" id="Phobius"/>
    </source>
</evidence>
<dbReference type="EMBL" id="CAJNDS010002193">
    <property type="protein sequence ID" value="CAE7367002.1"/>
    <property type="molecule type" value="Genomic_DNA"/>
</dbReference>
<feature type="transmembrane region" description="Helical" evidence="1">
    <location>
        <begin position="163"/>
        <end position="185"/>
    </location>
</feature>
<keyword evidence="1" id="KW-0472">Membrane</keyword>
<comment type="caution">
    <text evidence="2">The sequence shown here is derived from an EMBL/GenBank/DDBJ whole genome shotgun (WGS) entry which is preliminary data.</text>
</comment>
<keyword evidence="1" id="KW-1133">Transmembrane helix</keyword>
<keyword evidence="1" id="KW-0812">Transmembrane</keyword>